<dbReference type="InterPro" id="IPR011460">
    <property type="entry name" value="Lcl_C"/>
</dbReference>
<gene>
    <name evidence="2" type="ORF">L2Y54_15115</name>
</gene>
<accession>A0ABY3SUU7</accession>
<organism evidence="2 3">
    <name type="scientific">Thiothrix winogradskyi</name>
    <dbReference type="NCBI Taxonomy" id="96472"/>
    <lineage>
        <taxon>Bacteria</taxon>
        <taxon>Pseudomonadati</taxon>
        <taxon>Pseudomonadota</taxon>
        <taxon>Gammaproteobacteria</taxon>
        <taxon>Thiotrichales</taxon>
        <taxon>Thiotrichaceae</taxon>
        <taxon>Thiothrix</taxon>
    </lineage>
</organism>
<reference evidence="2" key="1">
    <citation type="journal article" date="2022" name="Microorganisms">
        <title>Two New Species of Filamentous Sulfur Bacteria of the Genus Thiothrix, Thiothrix winogradskyi sp. nov. and 'Candidatus Thiothrix sulfatifontis' sp. nov.</title>
        <authorList>
            <person name="Ravin N.V."/>
            <person name="Rossetti S."/>
            <person name="Beletsky A.V."/>
            <person name="Kadnikov V.V."/>
            <person name="Rudenko T.S."/>
            <person name="Smolyakov D.D."/>
            <person name="Moskvitina M.I."/>
            <person name="Gureeva M.V."/>
            <person name="Mardanov A.V."/>
            <person name="Grabovich M.Y."/>
        </authorList>
    </citation>
    <scope>NUCLEOTIDE SEQUENCE</scope>
    <source>
        <strain evidence="2">CT3</strain>
    </source>
</reference>
<evidence type="ECO:0000313" key="3">
    <source>
        <dbReference type="Proteomes" id="UP001054801"/>
    </source>
</evidence>
<dbReference type="RefSeq" id="WP_236497235.1">
    <property type="nucleotide sequence ID" value="NZ_CP091244.1"/>
</dbReference>
<feature type="domain" description="Lcl C-terminal" evidence="1">
    <location>
        <begin position="308"/>
        <end position="428"/>
    </location>
</feature>
<dbReference type="EMBL" id="CP091244">
    <property type="protein sequence ID" value="UJS23267.1"/>
    <property type="molecule type" value="Genomic_DNA"/>
</dbReference>
<name>A0ABY3SUU7_9GAMM</name>
<evidence type="ECO:0000259" key="1">
    <source>
        <dbReference type="Pfam" id="PF07603"/>
    </source>
</evidence>
<evidence type="ECO:0000313" key="2">
    <source>
        <dbReference type="EMBL" id="UJS23267.1"/>
    </source>
</evidence>
<sequence length="502" mass="51503">MNMNSVKVHTFNKASIAKQGQLLLAGVLMSSLLTACGGSSGPSAEETAARAAVTAAQSAATAAASAAQVAAAAAEIADKTAADKAAADAAAAAKTAAQASTQAAAKAAIDKSATDEADQAKSAAAAAQASADKAAASAVLAAQAAADKAGAIATAREEISTAATAISREVQAAQSARASAGYAALQAEQQAASYPEVAEALNQAKTYAAQAATEAEKAAAEKTQVEKIQTDAAGIETVADIQTLVTQAKAAGQAAKTAREAAEKALQSTRTAANQVASEVAAANAARRYTKLDSAGNALPSSATSWACIKENATGKVWESKTSTGLRDSDWRYRHFHNYAGYASTRDSNGRTLCEGLGNCDAYSYVNAVNGTGLCGRSQWRLPTMEELLNLVQVNNNGQRPNIDLAVFPDTVNKPNEAAYCSENLARTATDCGYAAGTPVNQGSDGRIECNYQGVDYGLPISADNPRGGSMVPLRYYGEVQDGKPTYPTHNWICYTRLISSY</sequence>
<keyword evidence="3" id="KW-1185">Reference proteome</keyword>
<protein>
    <submittedName>
        <fullName evidence="2">DUF1566 domain-containing protein</fullName>
    </submittedName>
</protein>
<proteinExistence type="predicted"/>
<dbReference type="Proteomes" id="UP001054801">
    <property type="component" value="Chromosome"/>
</dbReference>
<dbReference type="Pfam" id="PF07603">
    <property type="entry name" value="Lcl_C"/>
    <property type="match status" value="1"/>
</dbReference>